<dbReference type="PANTHER" id="PTHR34047">
    <property type="entry name" value="NUCLEAR INTRON MATURASE 1, MITOCHONDRIAL-RELATED"/>
    <property type="match status" value="1"/>
</dbReference>
<dbReference type="InterPro" id="IPR025960">
    <property type="entry name" value="RVT_N"/>
</dbReference>
<organism evidence="3">
    <name type="scientific">Pleurastrosarcina brevispinosa</name>
    <dbReference type="NCBI Taxonomy" id="163096"/>
    <lineage>
        <taxon>Eukaryota</taxon>
        <taxon>Viridiplantae</taxon>
        <taxon>Chlorophyta</taxon>
        <taxon>core chlorophytes</taxon>
        <taxon>Trebouxiophyceae</taxon>
        <taxon>Trebouxiophyceae incertae sedis</taxon>
        <taxon>Pleurastrosarcina</taxon>
    </lineage>
</organism>
<dbReference type="AlphaFoldDB" id="A0A097KNA0"/>
<feature type="domain" description="Reverse transcriptase" evidence="2">
    <location>
        <begin position="123"/>
        <end position="357"/>
    </location>
</feature>
<keyword evidence="3" id="KW-0808">Transferase</keyword>
<dbReference type="PROSITE" id="PS50878">
    <property type="entry name" value="RT_POL"/>
    <property type="match status" value="1"/>
</dbReference>
<dbReference type="Pfam" id="PF00078">
    <property type="entry name" value="RVT_1"/>
    <property type="match status" value="1"/>
</dbReference>
<keyword evidence="3" id="KW-0150">Chloroplast</keyword>
<protein>
    <submittedName>
        <fullName evidence="3">Putative reverse transcriptase and intron maturase</fullName>
    </submittedName>
</protein>
<evidence type="ECO:0000256" key="1">
    <source>
        <dbReference type="SAM" id="MobiDB-lite"/>
    </source>
</evidence>
<dbReference type="GO" id="GO:0003964">
    <property type="term" value="F:RNA-directed DNA polymerase activity"/>
    <property type="evidence" value="ECO:0007669"/>
    <property type="project" value="UniProtKB-KW"/>
</dbReference>
<keyword evidence="3" id="KW-0695">RNA-directed DNA polymerase</keyword>
<feature type="compositionally biased region" description="Basic and acidic residues" evidence="1">
    <location>
        <begin position="509"/>
        <end position="524"/>
    </location>
</feature>
<dbReference type="InterPro" id="IPR051083">
    <property type="entry name" value="GrpII_Intron_Splice-Mob/Def"/>
</dbReference>
<evidence type="ECO:0000313" key="3">
    <source>
        <dbReference type="EMBL" id="AIT94655.1"/>
    </source>
</evidence>
<dbReference type="Pfam" id="PF08388">
    <property type="entry name" value="GIIM"/>
    <property type="match status" value="1"/>
</dbReference>
<reference evidence="3" key="1">
    <citation type="journal article" date="2014" name="BMC Evol. Biol.">
        <title>Chloroplast phylogenomic analysis resolves deep-level relationships within the green algal class Trebouxiophyceae.</title>
        <authorList>
            <person name="Lemieux C."/>
            <person name="Otis C."/>
            <person name="Turmel M."/>
        </authorList>
    </citation>
    <scope>NUCLEOTIDE SEQUENCE</scope>
</reference>
<sequence length="524" mass="60905">MDKNIKSTPSDLIPIGIRRVKEPVILRKKSSPNITKRASTAWNSIEWTKVYKTIRNLRYRIFKATKRGDFKTVRNLQRLLIHSYEIKLLAVRQICQINEGKKKAGLDKLLIKSSQKRGKLVDLLREVCLTDWQRTPVKPVYVPKDLTQWKGFGNQTIIDRCLQYIVKNALEPEWEAKFEATSYGFRPGRSCHDALHRIYNNCAHHRAKKVWVVNGTVTGCFDQFEHQYLMKAIGSFPAKLLIEAWLKNGYLDQNLFDHTILGTSHGGVISPLLANIALHDIHQPLDISLSKDGETIGDRSIVRYADAFVVFCKTEEDAKCCKTILNKWLSERGLNGLKAKMRILDIDRGFDFLGMNVRRYPVNRADGEIKNKLLIKPDQKSISKCREKLKQIWIKGQGKPVLLTITGLNSLIRSWANHFKPYLSKEVFASLDNSMFAYAVRFTRRTHPMKSWGWRKNRYFGKFHPEREDKWVFGNKETGHYLLKFSWVDIQRHTMIKADSSPDNPELSKYWEKRNAKKSKEEIK</sequence>
<dbReference type="Pfam" id="PF13655">
    <property type="entry name" value="RVT_N"/>
    <property type="match status" value="1"/>
</dbReference>
<accession>A0A097KNA0</accession>
<keyword evidence="3" id="KW-0934">Plastid</keyword>
<gene>
    <name evidence="3" type="primary">orf524</name>
</gene>
<dbReference type="EMBL" id="KM462875">
    <property type="protein sequence ID" value="AIT94655.1"/>
    <property type="molecule type" value="Genomic_DNA"/>
</dbReference>
<dbReference type="SUPFAM" id="SSF56672">
    <property type="entry name" value="DNA/RNA polymerases"/>
    <property type="match status" value="1"/>
</dbReference>
<dbReference type="InterPro" id="IPR013597">
    <property type="entry name" value="Mat_intron_G2"/>
</dbReference>
<name>A0A097KNA0_9CHLO</name>
<dbReference type="InterPro" id="IPR043502">
    <property type="entry name" value="DNA/RNA_pol_sf"/>
</dbReference>
<keyword evidence="3" id="KW-0548">Nucleotidyltransferase</keyword>
<dbReference type="InterPro" id="IPR000477">
    <property type="entry name" value="RT_dom"/>
</dbReference>
<evidence type="ECO:0000259" key="2">
    <source>
        <dbReference type="PROSITE" id="PS50878"/>
    </source>
</evidence>
<dbReference type="CDD" id="cd01651">
    <property type="entry name" value="RT_G2_intron"/>
    <property type="match status" value="1"/>
</dbReference>
<geneLocation type="chloroplast" evidence="3"/>
<proteinExistence type="predicted"/>
<feature type="region of interest" description="Disordered" evidence="1">
    <location>
        <begin position="499"/>
        <end position="524"/>
    </location>
</feature>
<dbReference type="PANTHER" id="PTHR34047:SF10">
    <property type="entry name" value="GROUP II INTRON-ASSOCIATED OPEN READING FRAME"/>
    <property type="match status" value="1"/>
</dbReference>